<sequence>MTAYSLLIAMTIMLVCLVVLEQPFKNPLLDCLLITGIILLIIALTKIRTITYEFSGGCVTIRKIHPFTFKKFVSPDVEFPQTYIRDYNVHNNMVLGSLVLKIKSKRNKSYAIKIRLFGFSHSQRKQINSSLISIVSKNNFNPTI</sequence>
<dbReference type="AlphaFoldDB" id="A0A848N6V4"/>
<evidence type="ECO:0000313" key="2">
    <source>
        <dbReference type="EMBL" id="NMR34732.1"/>
    </source>
</evidence>
<feature type="transmembrane region" description="Helical" evidence="1">
    <location>
        <begin position="31"/>
        <end position="47"/>
    </location>
</feature>
<keyword evidence="1" id="KW-0812">Transmembrane</keyword>
<dbReference type="EMBL" id="JABCJF010000005">
    <property type="protein sequence ID" value="NMR34732.1"/>
    <property type="molecule type" value="Genomic_DNA"/>
</dbReference>
<name>A0A848N6V4_9FLAO</name>
<proteinExistence type="predicted"/>
<keyword evidence="1" id="KW-1133">Transmembrane helix</keyword>
<dbReference type="RefSeq" id="WP_169321499.1">
    <property type="nucleotide sequence ID" value="NZ_JABCJF010000005.1"/>
</dbReference>
<organism evidence="2 3">
    <name type="scientific">Chryseobacterium aquaticum</name>
    <dbReference type="NCBI Taxonomy" id="452084"/>
    <lineage>
        <taxon>Bacteria</taxon>
        <taxon>Pseudomonadati</taxon>
        <taxon>Bacteroidota</taxon>
        <taxon>Flavobacteriia</taxon>
        <taxon>Flavobacteriales</taxon>
        <taxon>Weeksellaceae</taxon>
        <taxon>Chryseobacterium group</taxon>
        <taxon>Chryseobacterium</taxon>
    </lineage>
</organism>
<reference evidence="2 3" key="1">
    <citation type="submission" date="2020-04" db="EMBL/GenBank/DDBJ databases">
        <title>Genome analysis and antimicrobial resistance characteristics of Chryseobacterium aquaticum isolated from farmed salmonids.</title>
        <authorList>
            <person name="Saticioglu I.B."/>
            <person name="Duman M."/>
            <person name="Altun S."/>
        </authorList>
    </citation>
    <scope>NUCLEOTIDE SEQUENCE [LARGE SCALE GENOMIC DNA]</scope>
    <source>
        <strain evidence="2 3">C-174</strain>
    </source>
</reference>
<dbReference type="Proteomes" id="UP000548067">
    <property type="component" value="Unassembled WGS sequence"/>
</dbReference>
<evidence type="ECO:0000313" key="3">
    <source>
        <dbReference type="Proteomes" id="UP000548067"/>
    </source>
</evidence>
<keyword evidence="1" id="KW-0472">Membrane</keyword>
<evidence type="ECO:0000256" key="1">
    <source>
        <dbReference type="SAM" id="Phobius"/>
    </source>
</evidence>
<protein>
    <submittedName>
        <fullName evidence="2">Uncharacterized protein</fullName>
    </submittedName>
</protein>
<accession>A0A848N6V4</accession>
<comment type="caution">
    <text evidence="2">The sequence shown here is derived from an EMBL/GenBank/DDBJ whole genome shotgun (WGS) entry which is preliminary data.</text>
</comment>
<gene>
    <name evidence="2" type="ORF">HIO71_10995</name>
</gene>